<evidence type="ECO:0000313" key="2">
    <source>
        <dbReference type="Proteomes" id="UP000008718"/>
    </source>
</evidence>
<reference key="1">
    <citation type="submission" date="2010-11" db="EMBL/GenBank/DDBJ databases">
        <title>The complete genome of Paludibacter propionicigenes DSM 17365.</title>
        <authorList>
            <consortium name="US DOE Joint Genome Institute (JGI-PGF)"/>
            <person name="Lucas S."/>
            <person name="Copeland A."/>
            <person name="Lapidus A."/>
            <person name="Bruce D."/>
            <person name="Goodwin L."/>
            <person name="Pitluck S."/>
            <person name="Kyrpides N."/>
            <person name="Mavromatis K."/>
            <person name="Ivanova N."/>
            <person name="Munk A.C."/>
            <person name="Brettin T."/>
            <person name="Detter J.C."/>
            <person name="Han C."/>
            <person name="Tapia R."/>
            <person name="Land M."/>
            <person name="Hauser L."/>
            <person name="Markowitz V."/>
            <person name="Cheng J.-F."/>
            <person name="Hugenholtz P."/>
            <person name="Woyke T."/>
            <person name="Wu D."/>
            <person name="Gronow S."/>
            <person name="Wellnitz S."/>
            <person name="Brambilla E."/>
            <person name="Klenk H.-P."/>
            <person name="Eisen J.A."/>
        </authorList>
    </citation>
    <scope>NUCLEOTIDE SEQUENCE</scope>
    <source>
        <strain>WB4</strain>
    </source>
</reference>
<proteinExistence type="predicted"/>
<organism evidence="1 2">
    <name type="scientific">Paludibacter propionicigenes (strain DSM 17365 / JCM 13257 / WB4)</name>
    <dbReference type="NCBI Taxonomy" id="694427"/>
    <lineage>
        <taxon>Bacteria</taxon>
        <taxon>Pseudomonadati</taxon>
        <taxon>Bacteroidota</taxon>
        <taxon>Bacteroidia</taxon>
        <taxon>Bacteroidales</taxon>
        <taxon>Paludibacteraceae</taxon>
        <taxon>Paludibacter</taxon>
    </lineage>
</organism>
<keyword evidence="2" id="KW-1185">Reference proteome</keyword>
<dbReference type="EMBL" id="CP002345">
    <property type="protein sequence ID" value="ADQ78169.1"/>
    <property type="molecule type" value="Genomic_DNA"/>
</dbReference>
<dbReference type="SUPFAM" id="SSF55874">
    <property type="entry name" value="ATPase domain of HSP90 chaperone/DNA topoisomerase II/histidine kinase"/>
    <property type="match status" value="1"/>
</dbReference>
<reference evidence="1 2" key="2">
    <citation type="journal article" date="2011" name="Stand. Genomic Sci.">
        <title>Complete genome sequence of Paludibacter propionicigenes type strain (WB4).</title>
        <authorList>
            <person name="Gronow S."/>
            <person name="Munk C."/>
            <person name="Lapidus A."/>
            <person name="Nolan M."/>
            <person name="Lucas S."/>
            <person name="Hammon N."/>
            <person name="Deshpande S."/>
            <person name="Cheng J.F."/>
            <person name="Tapia R."/>
            <person name="Han C."/>
            <person name="Goodwin L."/>
            <person name="Pitluck S."/>
            <person name="Liolios K."/>
            <person name="Ivanova N."/>
            <person name="Mavromatis K."/>
            <person name="Mikhailova N."/>
            <person name="Pati A."/>
            <person name="Chen A."/>
            <person name="Palaniappan K."/>
            <person name="Land M."/>
            <person name="Hauser L."/>
            <person name="Chang Y.J."/>
            <person name="Jeffries C.D."/>
            <person name="Brambilla E."/>
            <person name="Rohde M."/>
            <person name="Goker M."/>
            <person name="Detter J.C."/>
            <person name="Woyke T."/>
            <person name="Bristow J."/>
            <person name="Eisen J.A."/>
            <person name="Markowitz V."/>
            <person name="Hugenholtz P."/>
            <person name="Kyrpides N.C."/>
            <person name="Klenk H.P."/>
        </authorList>
    </citation>
    <scope>NUCLEOTIDE SEQUENCE [LARGE SCALE GENOMIC DNA]</scope>
    <source>
        <strain evidence="2">DSM 17365 / JCM 13257 / WB4</strain>
    </source>
</reference>
<keyword evidence="1" id="KW-0547">Nucleotide-binding</keyword>
<dbReference type="STRING" id="694427.Palpr_0007"/>
<dbReference type="InterPro" id="IPR036890">
    <property type="entry name" value="HATPase_C_sf"/>
</dbReference>
<dbReference type="HOGENOM" id="CLU_497678_0_0_10"/>
<keyword evidence="1" id="KW-0067">ATP-binding</keyword>
<name>E4T0B5_PALPW</name>
<dbReference type="Proteomes" id="UP000008718">
    <property type="component" value="Chromosome"/>
</dbReference>
<dbReference type="eggNOG" id="COG0323">
    <property type="taxonomic scope" value="Bacteria"/>
</dbReference>
<dbReference type="RefSeq" id="WP_013443538.1">
    <property type="nucleotide sequence ID" value="NC_014734.1"/>
</dbReference>
<protein>
    <submittedName>
        <fullName evidence="1">ATP-binding region ATPase domain protein</fullName>
    </submittedName>
</protein>
<dbReference type="Pfam" id="PF13589">
    <property type="entry name" value="HATPase_c_3"/>
    <property type="match status" value="1"/>
</dbReference>
<accession>E4T0B5</accession>
<evidence type="ECO:0000313" key="1">
    <source>
        <dbReference type="EMBL" id="ADQ78169.1"/>
    </source>
</evidence>
<dbReference type="Gene3D" id="3.30.565.10">
    <property type="entry name" value="Histidine kinase-like ATPase, C-terminal domain"/>
    <property type="match status" value="1"/>
</dbReference>
<sequence>MGNIKATRYDIGAEVLSILTRGMYPDPKDALREYVQNGVDAGAKSIQIRIRKNTISIDDDGIGMDQTTLRKAARVGVSDKNPGKDVGFMGIGIYSSFHLCEELTIYSKKENNSVCYLVMDFIGMRNLLDDQKLKRANHEINSDELLDLQSLLEKFVVVGETTDDEYPNIGTRIELKGLNTEFINEFSDFKILSNYLREVIPLEFNKINFKHANVIEEKITQICLNHNAKFELVKLFLQVNNESEWLFRPYTDIEFNNNSSYEPVFVELKTKDHFFGVIWGCLNSTRNKISNKDLRGFLVKKQGFAIGDRQKLSQFLRPVYYDRYIGEVIIVDPKILPNAARNDFAYSNLRTILYDQISKGFEKFNLKAHEVQEYTLGDEQIDDATIKLNSINDKFTLYSKDANRLIDSVVEIRAVYKLISDRLERGSIRPERIKDAEKIKSAAKEIECAIEGTIKSLTEQSKKITIKQKQAPQNVSVKLASIGTFQVKKIEFNNLLSLLESLDILLSEDVKSIVSIIDERVVQSLAENEKQYFEILNELKDEFEKLN</sequence>
<dbReference type="OrthoDB" id="9802640at2"/>
<dbReference type="GO" id="GO:0005524">
    <property type="term" value="F:ATP binding"/>
    <property type="evidence" value="ECO:0007669"/>
    <property type="project" value="UniProtKB-KW"/>
</dbReference>
<dbReference type="AlphaFoldDB" id="E4T0B5"/>
<gene>
    <name evidence="1" type="ordered locus">Palpr_0007</name>
</gene>
<dbReference type="KEGG" id="ppn:Palpr_0007"/>